<sequence length="100" mass="10597">MTQFPGEYAPLLVLVLVLAALGTLALLGLAFAAYRQRGTRPYLLVVAVLVLLVARTVVGIGTVFAVVPMLVHHLVEHSIDLLTAAVLLYAVYTTPLGTAD</sequence>
<keyword evidence="1" id="KW-1133">Transmembrane helix</keyword>
<feature type="transmembrane region" description="Helical" evidence="1">
    <location>
        <begin position="42"/>
        <end position="67"/>
    </location>
</feature>
<evidence type="ECO:0000256" key="1">
    <source>
        <dbReference type="SAM" id="Phobius"/>
    </source>
</evidence>
<proteinExistence type="predicted"/>
<dbReference type="AlphaFoldDB" id="A0A6B0SJ70"/>
<evidence type="ECO:0008006" key="4">
    <source>
        <dbReference type="Google" id="ProtNLM"/>
    </source>
</evidence>
<dbReference type="Pfam" id="PF24283">
    <property type="entry name" value="DUF7471"/>
    <property type="match status" value="1"/>
</dbReference>
<dbReference type="RefSeq" id="WP_159527149.1">
    <property type="nucleotide sequence ID" value="NZ_WUUU01000140.1"/>
</dbReference>
<dbReference type="EMBL" id="WUUU01000140">
    <property type="protein sequence ID" value="MXR21705.1"/>
    <property type="molecule type" value="Genomic_DNA"/>
</dbReference>
<feature type="transmembrane region" description="Helical" evidence="1">
    <location>
        <begin position="79"/>
        <end position="97"/>
    </location>
</feature>
<evidence type="ECO:0000313" key="2">
    <source>
        <dbReference type="EMBL" id="MXR21705.1"/>
    </source>
</evidence>
<accession>A0A6B0SJ70</accession>
<organism evidence="2 3">
    <name type="scientific">Halobacterium bonnevillei</name>
    <dbReference type="NCBI Taxonomy" id="2692200"/>
    <lineage>
        <taxon>Archaea</taxon>
        <taxon>Methanobacteriati</taxon>
        <taxon>Methanobacteriota</taxon>
        <taxon>Stenosarchaea group</taxon>
        <taxon>Halobacteria</taxon>
        <taxon>Halobacteriales</taxon>
        <taxon>Halobacteriaceae</taxon>
        <taxon>Halobacterium</taxon>
    </lineage>
</organism>
<name>A0A6B0SJ70_9EURY</name>
<evidence type="ECO:0000313" key="3">
    <source>
        <dbReference type="Proteomes" id="UP000471521"/>
    </source>
</evidence>
<dbReference type="InterPro" id="IPR055894">
    <property type="entry name" value="DUF7471"/>
</dbReference>
<keyword evidence="3" id="KW-1185">Reference proteome</keyword>
<gene>
    <name evidence="2" type="ORF">GRX66_14215</name>
</gene>
<comment type="caution">
    <text evidence="2">The sequence shown here is derived from an EMBL/GenBank/DDBJ whole genome shotgun (WGS) entry which is preliminary data.</text>
</comment>
<reference evidence="2 3" key="1">
    <citation type="submission" date="2019-12" db="EMBL/GenBank/DDBJ databases">
        <title>Isolation and characterization of three novel carbon monoxide-oxidizing members of Halobacteria from salione crusts and soils.</title>
        <authorList>
            <person name="Myers M.R."/>
            <person name="King G.M."/>
        </authorList>
    </citation>
    <scope>NUCLEOTIDE SEQUENCE [LARGE SCALE GENOMIC DNA]</scope>
    <source>
        <strain evidence="2 3">PCN9</strain>
    </source>
</reference>
<dbReference type="Proteomes" id="UP000471521">
    <property type="component" value="Unassembled WGS sequence"/>
</dbReference>
<protein>
    <recommendedName>
        <fullName evidence="4">Histidine kinase</fullName>
    </recommendedName>
</protein>
<keyword evidence="1" id="KW-0812">Transmembrane</keyword>
<keyword evidence="1" id="KW-0472">Membrane</keyword>